<dbReference type="AlphaFoldDB" id="A0A1A3CHF2"/>
<accession>A0A1A3CHF2</accession>
<evidence type="ECO:0000313" key="2">
    <source>
        <dbReference type="EMBL" id="OBI86449.1"/>
    </source>
</evidence>
<proteinExistence type="predicted"/>
<dbReference type="EMBL" id="LZKQ01000100">
    <property type="protein sequence ID" value="OBI86449.1"/>
    <property type="molecule type" value="Genomic_DNA"/>
</dbReference>
<protein>
    <submittedName>
        <fullName evidence="2">Uncharacterized protein</fullName>
    </submittedName>
</protein>
<reference evidence="2 3" key="1">
    <citation type="submission" date="2016-06" db="EMBL/GenBank/DDBJ databases">
        <authorList>
            <person name="Kjaerup R.B."/>
            <person name="Dalgaard T.S."/>
            <person name="Juul-Madsen H.R."/>
        </authorList>
    </citation>
    <scope>NUCLEOTIDE SEQUENCE [LARGE SCALE GENOMIC DNA]</scope>
    <source>
        <strain evidence="2 3">1081914.2</strain>
    </source>
</reference>
<dbReference type="RefSeq" id="WP_065120415.1">
    <property type="nucleotide sequence ID" value="NZ_LZKQ01000100.1"/>
</dbReference>
<sequence length="101" mass="11251">MNQPESPSDSRYTEADLKDAENRVAHAREAAGRSALSAAKSLEESARAHDEVAGIEESAVNRDRHEIDRLRRSAKQHHAFAAEDRDLAEKKRKEANEIFGA</sequence>
<name>A0A1A3CHF2_MYCAS</name>
<evidence type="ECO:0000256" key="1">
    <source>
        <dbReference type="SAM" id="MobiDB-lite"/>
    </source>
</evidence>
<dbReference type="Proteomes" id="UP000093795">
    <property type="component" value="Unassembled WGS sequence"/>
</dbReference>
<gene>
    <name evidence="2" type="ORF">A9X01_17010</name>
</gene>
<evidence type="ECO:0000313" key="3">
    <source>
        <dbReference type="Proteomes" id="UP000093795"/>
    </source>
</evidence>
<feature type="region of interest" description="Disordered" evidence="1">
    <location>
        <begin position="71"/>
        <end position="101"/>
    </location>
</feature>
<feature type="compositionally biased region" description="Basic and acidic residues" evidence="1">
    <location>
        <begin position="80"/>
        <end position="101"/>
    </location>
</feature>
<dbReference type="OrthoDB" id="4752687at2"/>
<comment type="caution">
    <text evidence="2">The sequence shown here is derived from an EMBL/GenBank/DDBJ whole genome shotgun (WGS) entry which is preliminary data.</text>
</comment>
<organism evidence="2 3">
    <name type="scientific">Mycobacterium asiaticum</name>
    <dbReference type="NCBI Taxonomy" id="1790"/>
    <lineage>
        <taxon>Bacteria</taxon>
        <taxon>Bacillati</taxon>
        <taxon>Actinomycetota</taxon>
        <taxon>Actinomycetes</taxon>
        <taxon>Mycobacteriales</taxon>
        <taxon>Mycobacteriaceae</taxon>
        <taxon>Mycobacterium</taxon>
    </lineage>
</organism>